<evidence type="ECO:0000256" key="6">
    <source>
        <dbReference type="ARBA" id="ARBA00023136"/>
    </source>
</evidence>
<dbReference type="AlphaFoldDB" id="J7S777"/>
<feature type="transmembrane region" description="Helical" evidence="8">
    <location>
        <begin position="204"/>
        <end position="227"/>
    </location>
</feature>
<evidence type="ECO:0000256" key="8">
    <source>
        <dbReference type="SAM" id="Phobius"/>
    </source>
</evidence>
<evidence type="ECO:0000256" key="1">
    <source>
        <dbReference type="ARBA" id="ARBA00004477"/>
    </source>
</evidence>
<dbReference type="GeneID" id="34526534"/>
<dbReference type="PANTHER" id="PTHR15301:SF3">
    <property type="entry name" value="PROTEIN NSG1-RELATED"/>
    <property type="match status" value="1"/>
</dbReference>
<dbReference type="Proteomes" id="UP000006310">
    <property type="component" value="Chromosome 6"/>
</dbReference>
<dbReference type="Pfam" id="PF07281">
    <property type="entry name" value="INSIG"/>
    <property type="match status" value="1"/>
</dbReference>
<evidence type="ECO:0000313" key="9">
    <source>
        <dbReference type="EMBL" id="CCK70819.1"/>
    </source>
</evidence>
<dbReference type="HOGENOM" id="CLU_088332_0_0_1"/>
<dbReference type="PANTHER" id="PTHR15301">
    <property type="entry name" value="INSULIN-INDUCED GENE 1"/>
    <property type="match status" value="1"/>
</dbReference>
<reference evidence="10" key="2">
    <citation type="submission" date="2012-08" db="EMBL/GenBank/DDBJ databases">
        <title>Genome sequence of Kazachstania naganishii.</title>
        <authorList>
            <person name="Gordon J.L."/>
            <person name="Armisen D."/>
            <person name="Proux-Wera E."/>
            <person name="OhEigeartaigh S.S."/>
            <person name="Byrne K.P."/>
            <person name="Wolfe K.H."/>
        </authorList>
    </citation>
    <scope>NUCLEOTIDE SEQUENCE [LARGE SCALE GENOMIC DNA]</scope>
    <source>
        <strain evidence="10">ATCC MYA-139 / BCRC 22969 / CBS 8797 / CCRC 22969 / KCTC 17520 / NBRC 10181 / NCYC 3082</strain>
    </source>
</reference>
<keyword evidence="3 8" id="KW-0812">Transmembrane</keyword>
<gene>
    <name evidence="9" type="primary">KNAG0F01510</name>
    <name evidence="9" type="ordered locus">KNAG_0F01510</name>
</gene>
<dbReference type="EMBL" id="HE978319">
    <property type="protein sequence ID" value="CCK70819.1"/>
    <property type="molecule type" value="Genomic_DNA"/>
</dbReference>
<keyword evidence="4" id="KW-0256">Endoplasmic reticulum</keyword>
<evidence type="ECO:0008006" key="11">
    <source>
        <dbReference type="Google" id="ProtNLM"/>
    </source>
</evidence>
<feature type="transmembrane region" description="Helical" evidence="8">
    <location>
        <begin position="247"/>
        <end position="267"/>
    </location>
</feature>
<dbReference type="OrthoDB" id="205546at2759"/>
<proteinExistence type="inferred from homology"/>
<organism evidence="9 10">
    <name type="scientific">Huiozyma naganishii (strain ATCC MYA-139 / BCRC 22969 / CBS 8797 / KCTC 17520 / NBRC 10181 / NCYC 3082 / Yp74L-3)</name>
    <name type="common">Yeast</name>
    <name type="synonym">Kazachstania naganishii</name>
    <dbReference type="NCBI Taxonomy" id="1071383"/>
    <lineage>
        <taxon>Eukaryota</taxon>
        <taxon>Fungi</taxon>
        <taxon>Dikarya</taxon>
        <taxon>Ascomycota</taxon>
        <taxon>Saccharomycotina</taxon>
        <taxon>Saccharomycetes</taxon>
        <taxon>Saccharomycetales</taxon>
        <taxon>Saccharomycetaceae</taxon>
        <taxon>Huiozyma</taxon>
    </lineage>
</organism>
<dbReference type="OMA" id="IEWSSFL"/>
<dbReference type="GO" id="GO:0016126">
    <property type="term" value="P:sterol biosynthetic process"/>
    <property type="evidence" value="ECO:0007669"/>
    <property type="project" value="TreeGrafter"/>
</dbReference>
<dbReference type="RefSeq" id="XP_022465065.1">
    <property type="nucleotide sequence ID" value="XM_022608584.1"/>
</dbReference>
<protein>
    <recommendedName>
        <fullName evidence="11">Protein NSG2</fullName>
    </recommendedName>
</protein>
<evidence type="ECO:0000256" key="7">
    <source>
        <dbReference type="SAM" id="MobiDB-lite"/>
    </source>
</evidence>
<sequence length="282" mass="30683">MGSHRERKQPQQGGPSRDPLGSVSSSLANLTRPELYSIYDSGVVLESEGIQDVNEAKYRSATAGVGPQTLRPRGKIDATTLVVLALSGIVYHELARMMHDNHKLHEDIISRPLLVGVHFLDWAVGGSLGISIPTWVGYALEGVLFGLSVPVLDRYLPESRITGTGGSGTSPRGDSLFSVLRTVNSMLGITFGIRKIKWASSMQASVAWLSLNFMLWLLLDSTVPLLLHSATLGCLVSALSSQGAGPAVHLPEVLYLFDFYFLGFLVFGKLGRYLTYRHGYTH</sequence>
<dbReference type="GO" id="GO:0005789">
    <property type="term" value="C:endoplasmic reticulum membrane"/>
    <property type="evidence" value="ECO:0007669"/>
    <property type="project" value="UniProtKB-SubCell"/>
</dbReference>
<reference evidence="9 10" key="1">
    <citation type="journal article" date="2011" name="Proc. Natl. Acad. Sci. U.S.A.">
        <title>Evolutionary erosion of yeast sex chromosomes by mating-type switching accidents.</title>
        <authorList>
            <person name="Gordon J.L."/>
            <person name="Armisen D."/>
            <person name="Proux-Wera E."/>
            <person name="Oheigeartaigh S.S."/>
            <person name="Byrne K.P."/>
            <person name="Wolfe K.H."/>
        </authorList>
    </citation>
    <scope>NUCLEOTIDE SEQUENCE [LARGE SCALE GENOMIC DNA]</scope>
    <source>
        <strain evidence="10">ATCC MYA-139 / BCRC 22969 / CBS 8797 / CCRC 22969 / KCTC 17520 / NBRC 10181 / NCYC 3082</strain>
    </source>
</reference>
<comment type="subcellular location">
    <subcellularLocation>
        <location evidence="1">Endoplasmic reticulum membrane</location>
        <topology evidence="1">Multi-pass membrane protein</topology>
    </subcellularLocation>
</comment>
<accession>J7S777</accession>
<keyword evidence="6 8" id="KW-0472">Membrane</keyword>
<dbReference type="KEGG" id="kng:KNAG_0F01510"/>
<feature type="region of interest" description="Disordered" evidence="7">
    <location>
        <begin position="1"/>
        <end position="24"/>
    </location>
</feature>
<dbReference type="eggNOG" id="ENOG502QX4Q">
    <property type="taxonomic scope" value="Eukaryota"/>
</dbReference>
<evidence type="ECO:0000256" key="5">
    <source>
        <dbReference type="ARBA" id="ARBA00022989"/>
    </source>
</evidence>
<evidence type="ECO:0000256" key="2">
    <source>
        <dbReference type="ARBA" id="ARBA00007475"/>
    </source>
</evidence>
<keyword evidence="10" id="KW-1185">Reference proteome</keyword>
<dbReference type="STRING" id="1071383.J7S777"/>
<dbReference type="InterPro" id="IPR025929">
    <property type="entry name" value="INSIG_fam"/>
</dbReference>
<comment type="similarity">
    <text evidence="2">Belongs to the INSIG family.</text>
</comment>
<keyword evidence="5 8" id="KW-1133">Transmembrane helix</keyword>
<evidence type="ECO:0000256" key="3">
    <source>
        <dbReference type="ARBA" id="ARBA00022692"/>
    </source>
</evidence>
<evidence type="ECO:0000313" key="10">
    <source>
        <dbReference type="Proteomes" id="UP000006310"/>
    </source>
</evidence>
<name>J7S777_HUIN7</name>
<evidence type="ECO:0000256" key="4">
    <source>
        <dbReference type="ARBA" id="ARBA00022824"/>
    </source>
</evidence>